<protein>
    <submittedName>
        <fullName evidence="1">Uncharacterized protein</fullName>
    </submittedName>
</protein>
<organism evidence="1 2">
    <name type="scientific">Paenibacillus spiritus</name>
    <dbReference type="NCBI Taxonomy" id="2496557"/>
    <lineage>
        <taxon>Bacteria</taxon>
        <taxon>Bacillati</taxon>
        <taxon>Bacillota</taxon>
        <taxon>Bacilli</taxon>
        <taxon>Bacillales</taxon>
        <taxon>Paenibacillaceae</taxon>
        <taxon>Paenibacillus</taxon>
    </lineage>
</organism>
<dbReference type="OrthoDB" id="2730327at2"/>
<evidence type="ECO:0000313" key="1">
    <source>
        <dbReference type="EMBL" id="KAA9007387.1"/>
    </source>
</evidence>
<dbReference type="Proteomes" id="UP000367750">
    <property type="component" value="Unassembled WGS sequence"/>
</dbReference>
<keyword evidence="2" id="KW-1185">Reference proteome</keyword>
<comment type="caution">
    <text evidence="1">The sequence shown here is derived from an EMBL/GenBank/DDBJ whole genome shotgun (WGS) entry which is preliminary data.</text>
</comment>
<reference evidence="1 2" key="1">
    <citation type="submission" date="2019-09" db="EMBL/GenBank/DDBJ databases">
        <title>Bacillus ochoae sp. nov., Paenibacillus whitsoniae sp. nov., Paenibacillus spiritus sp. nov. Isolated from the Mars Exploration Rover during spacecraft assembly.</title>
        <authorList>
            <person name="Seuylemezian A."/>
            <person name="Vaishampayan P."/>
        </authorList>
    </citation>
    <scope>NUCLEOTIDE SEQUENCE [LARGE SCALE GENOMIC DNA]</scope>
    <source>
        <strain evidence="1 2">MER_111</strain>
    </source>
</reference>
<accession>A0A5J5GH22</accession>
<dbReference type="RefSeq" id="WP_150456677.1">
    <property type="nucleotide sequence ID" value="NZ_VYKK01000004.1"/>
</dbReference>
<proteinExistence type="predicted"/>
<dbReference type="EMBL" id="VYKK01000004">
    <property type="protein sequence ID" value="KAA9007387.1"/>
    <property type="molecule type" value="Genomic_DNA"/>
</dbReference>
<evidence type="ECO:0000313" key="2">
    <source>
        <dbReference type="Proteomes" id="UP000367750"/>
    </source>
</evidence>
<gene>
    <name evidence="1" type="ORF">F4V43_02550</name>
</gene>
<name>A0A5J5GH22_9BACL</name>
<dbReference type="AlphaFoldDB" id="A0A5J5GH22"/>
<sequence length="239" mass="28113">MSESSNLIFGRPDYIEGVGLVYPIRLKDYDRFQEVSSVLYYSKKHFGEEYDSFYLLDLIVLGLREDSIIHSLQDIFRIVCRNPDVTFYWVSDSEYGFKIDENHEINRSNYEIVRAVIMHQNIMIEQRVYKSKLAQEWAEKALKAKSKNGVKILFEDIVSTVSVYTGKHYWDLENYTIYQLQTDYHRINKLKEYDTSIQIMCVSGKGNLGHFSEHVDLFKDPYDDVFIDKEQSKLGSVFG</sequence>